<keyword evidence="2 4" id="KW-0560">Oxidoreductase</keyword>
<feature type="domain" description="D-isomer specific 2-hydroxyacid dehydrogenase catalytic" evidence="5">
    <location>
        <begin position="9"/>
        <end position="311"/>
    </location>
</feature>
<evidence type="ECO:0000259" key="5">
    <source>
        <dbReference type="Pfam" id="PF00389"/>
    </source>
</evidence>
<comment type="similarity">
    <text evidence="4">Belongs to the D-isomer specific 2-hydroxyacid dehydrogenase family.</text>
</comment>
<keyword evidence="1" id="KW-0521">NADP</keyword>
<dbReference type="PANTHER" id="PTHR10996:SF178">
    <property type="entry name" value="2-HYDROXYACID DEHYDROGENASE YGL185C-RELATED"/>
    <property type="match status" value="1"/>
</dbReference>
<dbReference type="InterPro" id="IPR006139">
    <property type="entry name" value="D-isomer_2_OHA_DH_cat_dom"/>
</dbReference>
<dbReference type="Pfam" id="PF00389">
    <property type="entry name" value="2-Hacid_dh"/>
    <property type="match status" value="1"/>
</dbReference>
<dbReference type="InterPro" id="IPR036291">
    <property type="entry name" value="NAD(P)-bd_dom_sf"/>
</dbReference>
<dbReference type="GO" id="GO:0016618">
    <property type="term" value="F:hydroxypyruvate reductase [NAD(P)H] activity"/>
    <property type="evidence" value="ECO:0007669"/>
    <property type="project" value="TreeGrafter"/>
</dbReference>
<dbReference type="SUPFAM" id="SSF52283">
    <property type="entry name" value="Formate/glycerate dehydrogenase catalytic domain-like"/>
    <property type="match status" value="1"/>
</dbReference>
<evidence type="ECO:0000256" key="1">
    <source>
        <dbReference type="ARBA" id="ARBA00022857"/>
    </source>
</evidence>
<evidence type="ECO:0000313" key="7">
    <source>
        <dbReference type="EMBL" id="ARO15800.1"/>
    </source>
</evidence>
<dbReference type="InterPro" id="IPR050223">
    <property type="entry name" value="D-isomer_2-hydroxyacid_DH"/>
</dbReference>
<dbReference type="FunFam" id="3.40.50.720:FF:000213">
    <property type="entry name" value="Putative 2-hydroxyacid dehydrogenase"/>
    <property type="match status" value="1"/>
</dbReference>
<sequence>MTIDILQTGPLLPETTAALQQQGFTLHPYYNAPDRAALLADVAPRIRGLTAGAAPAALIAQLPALEMIANYGAGYDRVDTAAASARGIRVSNTPDPLLNDVVAELGVGMMIEMTRRIAWHDRFVRAGQWQSGPAAPLTGTLVGKKAGFVGMGRIGIEIADRLRALKMQICYTARSPKPDLPYEYYPDLAAMAHDVDWLIVIVPGGAETQGLVSRAVLEALGPQGHVLNLARGSVIDEPAMVELLQSGALGGAALDVFAHEPKVPEALFALDNVLLQPHVGGAVAAARVAMGELMVANLAAHFAGRPLPSPVI</sequence>
<protein>
    <submittedName>
        <fullName evidence="7">D-isomer specific 2-hydroxyacid dehydrogenase, NAD-binding protein</fullName>
    </submittedName>
</protein>
<dbReference type="STRING" id="92947.BVG79_02460"/>
<dbReference type="OrthoDB" id="9793626at2"/>
<organism evidence="7 8">
    <name type="scientific">Ketogulonicigenium robustum</name>
    <dbReference type="NCBI Taxonomy" id="92947"/>
    <lineage>
        <taxon>Bacteria</taxon>
        <taxon>Pseudomonadati</taxon>
        <taxon>Pseudomonadota</taxon>
        <taxon>Alphaproteobacteria</taxon>
        <taxon>Rhodobacterales</taxon>
        <taxon>Roseobacteraceae</taxon>
        <taxon>Ketogulonicigenium</taxon>
    </lineage>
</organism>
<dbReference type="EMBL" id="CP019937">
    <property type="protein sequence ID" value="ARO15800.1"/>
    <property type="molecule type" value="Genomic_DNA"/>
</dbReference>
<dbReference type="InterPro" id="IPR006140">
    <property type="entry name" value="D-isomer_DH_NAD-bd"/>
</dbReference>
<dbReference type="AlphaFoldDB" id="A0A1W6P378"/>
<dbReference type="SUPFAM" id="SSF51735">
    <property type="entry name" value="NAD(P)-binding Rossmann-fold domains"/>
    <property type="match status" value="1"/>
</dbReference>
<dbReference type="GO" id="GO:0030267">
    <property type="term" value="F:glyoxylate reductase (NADPH) activity"/>
    <property type="evidence" value="ECO:0007669"/>
    <property type="project" value="TreeGrafter"/>
</dbReference>
<dbReference type="RefSeq" id="WP_085787143.1">
    <property type="nucleotide sequence ID" value="NZ_CP019937.1"/>
</dbReference>
<dbReference type="Gene3D" id="3.40.50.720">
    <property type="entry name" value="NAD(P)-binding Rossmann-like Domain"/>
    <property type="match status" value="2"/>
</dbReference>
<reference evidence="7 8" key="1">
    <citation type="submission" date="2017-02" db="EMBL/GenBank/DDBJ databases">
        <title>Ketogulonicigenium robustum SPU B003 Genome sequencing and assembly.</title>
        <authorList>
            <person name="Li Y."/>
            <person name="Liu L."/>
            <person name="Wang C."/>
            <person name="Zhang M."/>
            <person name="Zhang T."/>
            <person name="Zhang Y."/>
        </authorList>
    </citation>
    <scope>NUCLEOTIDE SEQUENCE [LARGE SCALE GENOMIC DNA]</scope>
    <source>
        <strain evidence="7 8">SPU_B003</strain>
    </source>
</reference>
<dbReference type="Proteomes" id="UP000242447">
    <property type="component" value="Chromosome"/>
</dbReference>
<dbReference type="GO" id="GO:0051287">
    <property type="term" value="F:NAD binding"/>
    <property type="evidence" value="ECO:0007669"/>
    <property type="project" value="InterPro"/>
</dbReference>
<feature type="domain" description="D-isomer specific 2-hydroxyacid dehydrogenase NAD-binding" evidence="6">
    <location>
        <begin position="107"/>
        <end position="280"/>
    </location>
</feature>
<dbReference type="GO" id="GO:0005829">
    <property type="term" value="C:cytosol"/>
    <property type="evidence" value="ECO:0007669"/>
    <property type="project" value="TreeGrafter"/>
</dbReference>
<evidence type="ECO:0000256" key="2">
    <source>
        <dbReference type="ARBA" id="ARBA00023002"/>
    </source>
</evidence>
<keyword evidence="8" id="KW-1185">Reference proteome</keyword>
<dbReference type="KEGG" id="kro:BVG79_02460"/>
<evidence type="ECO:0000313" key="8">
    <source>
        <dbReference type="Proteomes" id="UP000242447"/>
    </source>
</evidence>
<keyword evidence="3" id="KW-0520">NAD</keyword>
<proteinExistence type="inferred from homology"/>
<gene>
    <name evidence="7" type="ORF">BVG79_02460</name>
</gene>
<accession>A0A1W6P378</accession>
<evidence type="ECO:0000256" key="4">
    <source>
        <dbReference type="RuleBase" id="RU003719"/>
    </source>
</evidence>
<dbReference type="Pfam" id="PF02826">
    <property type="entry name" value="2-Hacid_dh_C"/>
    <property type="match status" value="1"/>
</dbReference>
<name>A0A1W6P378_9RHOB</name>
<evidence type="ECO:0000256" key="3">
    <source>
        <dbReference type="ARBA" id="ARBA00023027"/>
    </source>
</evidence>
<dbReference type="CDD" id="cd12156">
    <property type="entry name" value="HPPR"/>
    <property type="match status" value="1"/>
</dbReference>
<dbReference type="PANTHER" id="PTHR10996">
    <property type="entry name" value="2-HYDROXYACID DEHYDROGENASE-RELATED"/>
    <property type="match status" value="1"/>
</dbReference>
<evidence type="ECO:0000259" key="6">
    <source>
        <dbReference type="Pfam" id="PF02826"/>
    </source>
</evidence>